<dbReference type="Proteomes" id="UP001175271">
    <property type="component" value="Unassembled WGS sequence"/>
</dbReference>
<evidence type="ECO:0000256" key="3">
    <source>
        <dbReference type="ARBA" id="ARBA00023043"/>
    </source>
</evidence>
<dbReference type="SMART" id="SM00397">
    <property type="entry name" value="t_SNARE"/>
    <property type="match status" value="1"/>
</dbReference>
<gene>
    <name evidence="7" type="ORF">QR680_002628</name>
</gene>
<protein>
    <recommendedName>
        <fullName evidence="6">t-SNARE coiled-coil homology domain-containing protein</fullName>
    </recommendedName>
</protein>
<dbReference type="SMART" id="SM00248">
    <property type="entry name" value="ANK"/>
    <property type="match status" value="2"/>
</dbReference>
<dbReference type="Pfam" id="PF00023">
    <property type="entry name" value="Ank"/>
    <property type="match status" value="1"/>
</dbReference>
<dbReference type="PANTHER" id="PTHR12349:SF4">
    <property type="entry name" value="ANKYRIN REPEAT AND LEM DOMAIN-CONTAINING PROTEIN 2"/>
    <property type="match status" value="1"/>
</dbReference>
<evidence type="ECO:0000256" key="5">
    <source>
        <dbReference type="ARBA" id="ARBA00046280"/>
    </source>
</evidence>
<dbReference type="AlphaFoldDB" id="A0AA39H3E7"/>
<sequence>MEEQNNQMADQLSSKVSALKRITIAIGDDVREQNRLLNEMESDFDSSKSLLGSTMRKLTSVYRAGVVNITPPPSTPVYAVFVPASVGSPAGEVFKTLREASSFATSPLPKRYGARFKRFINQEEADEYARNGIANKASAAINDNKEKVASEPTVPYPAPSRPQLNEVKRAIEKLDNKQFEKLSEENPRVLINTQADTPTIIAEGCRYNALHLAARSGNLFVTEYVLHLVQDHDKLAKIYGTPDVGFRSAVLLENFLTTPDKGENSTPLHFASKFGEDKIVALLASFPMCNLNSRNKYAMSPADVVCERATVTGESRVQRSANIRRHLGAYYVGFYRSSDGDPILAPPTHRYPPRVRDPPSDAASLCNGNARNVLKKSPVKIAPLLSRLSAASTPALEQIETFNLKAVAGPFETEEKASDFYALWNSTGKEIKLCDAFRGYENVGRQLAQDHEVMFAEYCPSIRSLITTFDPDDDKFYDAEEGEDAQPGDVTLLCNQPGDVILVCNQPEDETLVCNQPGDVTLLCNQLSELYIATPVSATSSVFCSDESDDEEYRTPPSSPK</sequence>
<dbReference type="SUPFAM" id="SSF58038">
    <property type="entry name" value="SNARE fusion complex"/>
    <property type="match status" value="1"/>
</dbReference>
<evidence type="ECO:0000256" key="2">
    <source>
        <dbReference type="ARBA" id="ARBA00022618"/>
    </source>
</evidence>
<keyword evidence="2" id="KW-0132">Cell division</keyword>
<dbReference type="Gene3D" id="1.25.40.20">
    <property type="entry name" value="Ankyrin repeat-containing domain"/>
    <property type="match status" value="1"/>
</dbReference>
<evidence type="ECO:0000259" key="6">
    <source>
        <dbReference type="PROSITE" id="PS50192"/>
    </source>
</evidence>
<dbReference type="PANTHER" id="PTHR12349">
    <property type="entry name" value="ANKYRIN REPEAT AND LEM DOMAIN-CONTAINING PROTEIN 2"/>
    <property type="match status" value="1"/>
</dbReference>
<dbReference type="InterPro" id="IPR056237">
    <property type="entry name" value="ANKLE2_3rd"/>
</dbReference>
<dbReference type="InterPro" id="IPR036770">
    <property type="entry name" value="Ankyrin_rpt-contain_sf"/>
</dbReference>
<reference evidence="7" key="1">
    <citation type="submission" date="2023-06" db="EMBL/GenBank/DDBJ databases">
        <title>Genomic analysis of the entomopathogenic nematode Steinernema hermaphroditum.</title>
        <authorList>
            <person name="Schwarz E.M."/>
            <person name="Heppert J.K."/>
            <person name="Baniya A."/>
            <person name="Schwartz H.T."/>
            <person name="Tan C.-H."/>
            <person name="Antoshechkin I."/>
            <person name="Sternberg P.W."/>
            <person name="Goodrich-Blair H."/>
            <person name="Dillman A.R."/>
        </authorList>
    </citation>
    <scope>NUCLEOTIDE SEQUENCE</scope>
    <source>
        <strain evidence="7">PS9179</strain>
        <tissue evidence="7">Whole animal</tissue>
    </source>
</reference>
<proteinExistence type="inferred from homology"/>
<dbReference type="CDD" id="cd15853">
    <property type="entry name" value="SNARE_Bet1"/>
    <property type="match status" value="1"/>
</dbReference>
<dbReference type="GO" id="GO:0005783">
    <property type="term" value="C:endoplasmic reticulum"/>
    <property type="evidence" value="ECO:0007669"/>
    <property type="project" value="TreeGrafter"/>
</dbReference>
<comment type="subcellular location">
    <subcellularLocation>
        <location evidence="5">Endomembrane system</location>
        <topology evidence="5">Single-pass type IV membrane protein</topology>
    </subcellularLocation>
</comment>
<dbReference type="Pfam" id="PF24567">
    <property type="entry name" value="ANKLE2_3rd"/>
    <property type="match status" value="1"/>
</dbReference>
<dbReference type="GO" id="GO:0051721">
    <property type="term" value="F:protein phosphatase 2A binding"/>
    <property type="evidence" value="ECO:0007669"/>
    <property type="project" value="TreeGrafter"/>
</dbReference>
<comment type="caution">
    <text evidence="7">The sequence shown here is derived from an EMBL/GenBank/DDBJ whole genome shotgun (WGS) entry which is preliminary data.</text>
</comment>
<dbReference type="InterPro" id="IPR039899">
    <property type="entry name" value="BET1_SNARE"/>
</dbReference>
<keyword evidence="3" id="KW-0040">ANK repeat</keyword>
<dbReference type="InterPro" id="IPR000727">
    <property type="entry name" value="T_SNARE_dom"/>
</dbReference>
<dbReference type="InterPro" id="IPR002110">
    <property type="entry name" value="Ankyrin_rpt"/>
</dbReference>
<keyword evidence="4" id="KW-0131">Cell cycle</keyword>
<evidence type="ECO:0000256" key="1">
    <source>
        <dbReference type="ARBA" id="ARBA00007597"/>
    </source>
</evidence>
<organism evidence="7 8">
    <name type="scientific">Steinernema hermaphroditum</name>
    <dbReference type="NCBI Taxonomy" id="289476"/>
    <lineage>
        <taxon>Eukaryota</taxon>
        <taxon>Metazoa</taxon>
        <taxon>Ecdysozoa</taxon>
        <taxon>Nematoda</taxon>
        <taxon>Chromadorea</taxon>
        <taxon>Rhabditida</taxon>
        <taxon>Tylenchina</taxon>
        <taxon>Panagrolaimomorpha</taxon>
        <taxon>Strongyloidoidea</taxon>
        <taxon>Steinernematidae</taxon>
        <taxon>Steinernema</taxon>
    </lineage>
</organism>
<dbReference type="Gene3D" id="1.20.5.110">
    <property type="match status" value="1"/>
</dbReference>
<evidence type="ECO:0000313" key="7">
    <source>
        <dbReference type="EMBL" id="KAK0398513.1"/>
    </source>
</evidence>
<dbReference type="GO" id="GO:0051301">
    <property type="term" value="P:cell division"/>
    <property type="evidence" value="ECO:0007669"/>
    <property type="project" value="UniProtKB-KW"/>
</dbReference>
<evidence type="ECO:0000313" key="8">
    <source>
        <dbReference type="Proteomes" id="UP001175271"/>
    </source>
</evidence>
<dbReference type="PROSITE" id="PS50192">
    <property type="entry name" value="T_SNARE"/>
    <property type="match status" value="1"/>
</dbReference>
<evidence type="ECO:0000256" key="4">
    <source>
        <dbReference type="ARBA" id="ARBA00023306"/>
    </source>
</evidence>
<dbReference type="EMBL" id="JAUCMV010000005">
    <property type="protein sequence ID" value="KAK0398513.1"/>
    <property type="molecule type" value="Genomic_DNA"/>
</dbReference>
<dbReference type="SUPFAM" id="SSF48403">
    <property type="entry name" value="Ankyrin repeat"/>
    <property type="match status" value="1"/>
</dbReference>
<name>A0AA39H3E7_9BILA</name>
<comment type="similarity">
    <text evidence="1">Belongs to the ANKLE2 family.</text>
</comment>
<accession>A0AA39H3E7</accession>
<keyword evidence="8" id="KW-1185">Reference proteome</keyword>
<feature type="domain" description="T-SNARE coiled-coil homology" evidence="6">
    <location>
        <begin position="1"/>
        <end position="61"/>
    </location>
</feature>